<keyword evidence="4" id="KW-1185">Reference proteome</keyword>
<evidence type="ECO:0000256" key="1">
    <source>
        <dbReference type="ARBA" id="ARBA00023002"/>
    </source>
</evidence>
<dbReference type="PANTHER" id="PTHR42938:SF22">
    <property type="entry name" value="D-3-PHOSPHOGLYCERATE DEHYDROGENASE"/>
    <property type="match status" value="1"/>
</dbReference>
<dbReference type="InterPro" id="IPR006140">
    <property type="entry name" value="D-isomer_DH_NAD-bd"/>
</dbReference>
<dbReference type="WBParaSite" id="jg16556">
    <property type="protein sequence ID" value="jg16556"/>
    <property type="gene ID" value="jg16556"/>
</dbReference>
<evidence type="ECO:0000313" key="4">
    <source>
        <dbReference type="Proteomes" id="UP000887574"/>
    </source>
</evidence>
<accession>A0A915D8G5</accession>
<dbReference type="PROSITE" id="PS00065">
    <property type="entry name" value="D_2_HYDROXYACID_DH_1"/>
    <property type="match status" value="1"/>
</dbReference>
<dbReference type="GO" id="GO:0016491">
    <property type="term" value="F:oxidoreductase activity"/>
    <property type="evidence" value="ECO:0007669"/>
    <property type="project" value="UniProtKB-KW"/>
</dbReference>
<dbReference type="Proteomes" id="UP000887574">
    <property type="component" value="Unplaced"/>
</dbReference>
<dbReference type="Gene3D" id="3.40.50.720">
    <property type="entry name" value="NAD(P)-binding Rossmann-like Domain"/>
    <property type="match status" value="2"/>
</dbReference>
<dbReference type="InterPro" id="IPR029752">
    <property type="entry name" value="D-isomer_DH_CS1"/>
</dbReference>
<keyword evidence="1" id="KW-0560">Oxidoreductase</keyword>
<feature type="domain" description="D-isomer specific 2-hydroxyacid dehydrogenase NAD-binding" evidence="3">
    <location>
        <begin position="177"/>
        <end position="225"/>
    </location>
</feature>
<evidence type="ECO:0000259" key="3">
    <source>
        <dbReference type="Pfam" id="PF02826"/>
    </source>
</evidence>
<proteinExistence type="predicted"/>
<organism evidence="4 5">
    <name type="scientific">Ditylenchus dipsaci</name>
    <dbReference type="NCBI Taxonomy" id="166011"/>
    <lineage>
        <taxon>Eukaryota</taxon>
        <taxon>Metazoa</taxon>
        <taxon>Ecdysozoa</taxon>
        <taxon>Nematoda</taxon>
        <taxon>Chromadorea</taxon>
        <taxon>Rhabditida</taxon>
        <taxon>Tylenchina</taxon>
        <taxon>Tylenchomorpha</taxon>
        <taxon>Sphaerularioidea</taxon>
        <taxon>Anguinidae</taxon>
        <taxon>Anguininae</taxon>
        <taxon>Ditylenchus</taxon>
    </lineage>
</organism>
<dbReference type="PANTHER" id="PTHR42938">
    <property type="entry name" value="FORMATE DEHYDROGENASE 1"/>
    <property type="match status" value="1"/>
</dbReference>
<reference evidence="5" key="1">
    <citation type="submission" date="2022-11" db="UniProtKB">
        <authorList>
            <consortium name="WormBaseParasite"/>
        </authorList>
    </citation>
    <scope>IDENTIFICATION</scope>
</reference>
<dbReference type="Pfam" id="PF02826">
    <property type="entry name" value="2-Hacid_dh_C"/>
    <property type="match status" value="2"/>
</dbReference>
<protein>
    <submittedName>
        <fullName evidence="5">D-isomer specific 2-hydroxyacid dehydrogenase NAD-binding domain-containing protein</fullName>
    </submittedName>
</protein>
<evidence type="ECO:0000313" key="5">
    <source>
        <dbReference type="WBParaSite" id="jg16556"/>
    </source>
</evidence>
<name>A0A915D8G5_9BILA</name>
<dbReference type="AlphaFoldDB" id="A0A915D8G5"/>
<dbReference type="InterPro" id="IPR036291">
    <property type="entry name" value="NAD(P)-bd_dom_sf"/>
</dbReference>
<dbReference type="GO" id="GO:0051287">
    <property type="term" value="F:NAD binding"/>
    <property type="evidence" value="ECO:0007669"/>
    <property type="project" value="InterPro"/>
</dbReference>
<keyword evidence="2" id="KW-0520">NAD</keyword>
<feature type="domain" description="D-isomer specific 2-hydroxyacid dehydrogenase NAD-binding" evidence="3">
    <location>
        <begin position="97"/>
        <end position="171"/>
    </location>
</feature>
<evidence type="ECO:0000256" key="2">
    <source>
        <dbReference type="ARBA" id="ARBA00023027"/>
    </source>
</evidence>
<dbReference type="SUPFAM" id="SSF51735">
    <property type="entry name" value="NAD(P)-binding Rossmann-fold domains"/>
    <property type="match status" value="1"/>
</dbReference>
<sequence>MSTASFLNFQALAAKLRGSELLKALNKPSKAGSNTSSVCASPALYNVNGGYAGLMNNGVCNTSTPHMSEILNKYIKNNWDLPENSGNSRSAAELTCTLILAMARHVPQAAASMKQGKWARKDFMGEEVYGKTLAIIGLGRIGQEVASRMQAFGMKTVGYDPLLSNEDAAKRQIKWLGGIINEKDLVDSLNANHIAGAAIDVFVEEPPTYRALVEHPKVVCTPHLGASTLEAQQRVAIEIAENIISLNNGTGIFGALNASALAAVLDETNLAPNTKNVVVKHPAGANGLQKALIAGTVVGLLQANGCAGLNLVNAEVNAIKEGIMVKTEQTSGNELTLSTNGNNGQVSVTGYASPAGTVISAINGAKVPVPVLAVGNLAISKQSGALDHKFGSKASVEYGLLGGGHLALFGDLNNEEIDELSKAYSIVQFGQ</sequence>